<dbReference type="InterPro" id="IPR016186">
    <property type="entry name" value="C-type_lectin-like/link_sf"/>
</dbReference>
<feature type="domain" description="C-type lectin" evidence="1">
    <location>
        <begin position="1"/>
        <end position="117"/>
    </location>
</feature>
<dbReference type="AlphaFoldDB" id="A0ABD0PBR6"/>
<evidence type="ECO:0000313" key="3">
    <source>
        <dbReference type="Proteomes" id="UP001529510"/>
    </source>
</evidence>
<dbReference type="InterPro" id="IPR001304">
    <property type="entry name" value="C-type_lectin-like"/>
</dbReference>
<dbReference type="Gene3D" id="3.10.100.10">
    <property type="entry name" value="Mannose-Binding Protein A, subunit A"/>
    <property type="match status" value="1"/>
</dbReference>
<accession>A0ABD0PBR6</accession>
<comment type="caution">
    <text evidence="2">The sequence shown here is derived from an EMBL/GenBank/DDBJ whole genome shotgun (WGS) entry which is preliminary data.</text>
</comment>
<dbReference type="EMBL" id="JAMKFB020000016">
    <property type="protein sequence ID" value="KAL0171529.1"/>
    <property type="molecule type" value="Genomic_DNA"/>
</dbReference>
<proteinExistence type="predicted"/>
<name>A0ABD0PBR6_CIRMR</name>
<evidence type="ECO:0000313" key="2">
    <source>
        <dbReference type="EMBL" id="KAL0171529.1"/>
    </source>
</evidence>
<dbReference type="CDD" id="cd00037">
    <property type="entry name" value="CLECT"/>
    <property type="match status" value="1"/>
</dbReference>
<dbReference type="Pfam" id="PF00059">
    <property type="entry name" value="Lectin_C"/>
    <property type="match status" value="1"/>
</dbReference>
<protein>
    <recommendedName>
        <fullName evidence="1">C-type lectin domain-containing protein</fullName>
    </recommendedName>
</protein>
<dbReference type="Proteomes" id="UP001529510">
    <property type="component" value="Unassembled WGS sequence"/>
</dbReference>
<feature type="non-terminal residue" evidence="2">
    <location>
        <position position="1"/>
    </location>
</feature>
<evidence type="ECO:0000259" key="1">
    <source>
        <dbReference type="PROSITE" id="PS50041"/>
    </source>
</evidence>
<keyword evidence="3" id="KW-1185">Reference proteome</keyword>
<organism evidence="2 3">
    <name type="scientific">Cirrhinus mrigala</name>
    <name type="common">Mrigala</name>
    <dbReference type="NCBI Taxonomy" id="683832"/>
    <lineage>
        <taxon>Eukaryota</taxon>
        <taxon>Metazoa</taxon>
        <taxon>Chordata</taxon>
        <taxon>Craniata</taxon>
        <taxon>Vertebrata</taxon>
        <taxon>Euteleostomi</taxon>
        <taxon>Actinopterygii</taxon>
        <taxon>Neopterygii</taxon>
        <taxon>Teleostei</taxon>
        <taxon>Ostariophysi</taxon>
        <taxon>Cypriniformes</taxon>
        <taxon>Cyprinidae</taxon>
        <taxon>Labeoninae</taxon>
        <taxon>Labeonini</taxon>
        <taxon>Cirrhinus</taxon>
    </lineage>
</organism>
<reference evidence="2 3" key="1">
    <citation type="submission" date="2024-05" db="EMBL/GenBank/DDBJ databases">
        <title>Genome sequencing and assembly of Indian major carp, Cirrhinus mrigala (Hamilton, 1822).</title>
        <authorList>
            <person name="Mohindra V."/>
            <person name="Chowdhury L.M."/>
            <person name="Lal K."/>
            <person name="Jena J.K."/>
        </authorList>
    </citation>
    <scope>NUCLEOTIDE SEQUENCE [LARGE SCALE GENOMIC DNA]</scope>
    <source>
        <strain evidence="2">CM1030</strain>
        <tissue evidence="2">Blood</tissue>
    </source>
</reference>
<dbReference type="SUPFAM" id="SSF56436">
    <property type="entry name" value="C-type lectin-like"/>
    <property type="match status" value="1"/>
</dbReference>
<dbReference type="PROSITE" id="PS50041">
    <property type="entry name" value="C_TYPE_LECTIN_2"/>
    <property type="match status" value="1"/>
</dbReference>
<gene>
    <name evidence="2" type="ORF">M9458_031840</name>
</gene>
<sequence>FEIGHDPLTWAKSHEYCINKGFQFACPVTKSVHNDMADNLTKEDGDGWIGLRRSLLSTDWYWHDEYDPSTFVNYVHWDDGHPLDPVKGLCTSVSLDPNNDFKWQSARCCDKKKPVCYKRPAYLNPSLELLTVVISA</sequence>
<dbReference type="InterPro" id="IPR016187">
    <property type="entry name" value="CTDL_fold"/>
</dbReference>